<evidence type="ECO:0000256" key="3">
    <source>
        <dbReference type="ARBA" id="ARBA00022651"/>
    </source>
</evidence>
<dbReference type="KEGG" id="smag:AN936_21565"/>
<dbReference type="SUPFAM" id="SSF53474">
    <property type="entry name" value="alpha/beta-Hydrolases"/>
    <property type="match status" value="1"/>
</dbReference>
<evidence type="ECO:0008006" key="11">
    <source>
        <dbReference type="Google" id="ProtNLM"/>
    </source>
</evidence>
<reference evidence="9 10" key="1">
    <citation type="journal article" date="2015" name="Genome Announc.">
        <title>Complete Genome Sequence of Polypropylene Glycol- and Polyethylene Glycol-Degrading Sphingopyxis macrogoltabida Strain EY-1.</title>
        <authorList>
            <person name="Ohtsubo Y."/>
            <person name="Nagata Y."/>
            <person name="Numata M."/>
            <person name="Tsuchikane K."/>
            <person name="Hosoyama A."/>
            <person name="Yamazoe A."/>
            <person name="Tsuda M."/>
            <person name="Fujita N."/>
            <person name="Kawai F."/>
        </authorList>
    </citation>
    <scope>NUCLEOTIDE SEQUENCE [LARGE SCALE GENOMIC DNA]</scope>
    <source>
        <strain evidence="9 10">EY-1</strain>
    </source>
</reference>
<dbReference type="PATRIC" id="fig|33050.5.peg.4466"/>
<keyword evidence="3" id="KW-0858">Xylan degradation</keyword>
<keyword evidence="5" id="KW-0378">Hydrolase</keyword>
<evidence type="ECO:0000313" key="10">
    <source>
        <dbReference type="Proteomes" id="UP000058074"/>
    </source>
</evidence>
<keyword evidence="7" id="KW-0624">Polysaccharide degradation</keyword>
<dbReference type="EMBL" id="CP012700">
    <property type="protein sequence ID" value="ALH82852.1"/>
    <property type="molecule type" value="Genomic_DNA"/>
</dbReference>
<evidence type="ECO:0000256" key="8">
    <source>
        <dbReference type="SAM" id="SignalP"/>
    </source>
</evidence>
<dbReference type="PANTHER" id="PTHR38050">
    <property type="match status" value="1"/>
</dbReference>
<keyword evidence="2" id="KW-0964">Secreted</keyword>
<keyword evidence="6" id="KW-0119">Carbohydrate metabolism</keyword>
<evidence type="ECO:0000256" key="6">
    <source>
        <dbReference type="ARBA" id="ARBA00023277"/>
    </source>
</evidence>
<proteinExistence type="predicted"/>
<dbReference type="GO" id="GO:0045493">
    <property type="term" value="P:xylan catabolic process"/>
    <property type="evidence" value="ECO:0007669"/>
    <property type="project" value="UniProtKB-KW"/>
</dbReference>
<protein>
    <recommendedName>
        <fullName evidence="11">Polyhydroxybutyrate depolymerase</fullName>
    </recommendedName>
</protein>
<dbReference type="GO" id="GO:0030600">
    <property type="term" value="F:feruloyl esterase activity"/>
    <property type="evidence" value="ECO:0007669"/>
    <property type="project" value="InterPro"/>
</dbReference>
<evidence type="ECO:0000256" key="2">
    <source>
        <dbReference type="ARBA" id="ARBA00022525"/>
    </source>
</evidence>
<evidence type="ECO:0000313" key="9">
    <source>
        <dbReference type="EMBL" id="ALH82852.1"/>
    </source>
</evidence>
<dbReference type="AlphaFoldDB" id="A0A0N9V0Q4"/>
<dbReference type="InterPro" id="IPR043595">
    <property type="entry name" value="FaeB/C/D"/>
</dbReference>
<evidence type="ECO:0000256" key="4">
    <source>
        <dbReference type="ARBA" id="ARBA00022729"/>
    </source>
</evidence>
<comment type="subcellular location">
    <subcellularLocation>
        <location evidence="1">Secreted</location>
    </subcellularLocation>
</comment>
<dbReference type="OrthoDB" id="9764953at2"/>
<accession>A0A0N9V0Q4</accession>
<organism evidence="9 10">
    <name type="scientific">Sphingopyxis macrogoltabida</name>
    <name type="common">Sphingomonas macrogoltabidus</name>
    <dbReference type="NCBI Taxonomy" id="33050"/>
    <lineage>
        <taxon>Bacteria</taxon>
        <taxon>Pseudomonadati</taxon>
        <taxon>Pseudomonadota</taxon>
        <taxon>Alphaproteobacteria</taxon>
        <taxon>Sphingomonadales</taxon>
        <taxon>Sphingomonadaceae</taxon>
        <taxon>Sphingopyxis</taxon>
    </lineage>
</organism>
<dbReference type="GO" id="GO:0005576">
    <property type="term" value="C:extracellular region"/>
    <property type="evidence" value="ECO:0007669"/>
    <property type="project" value="UniProtKB-SubCell"/>
</dbReference>
<sequence>MTYSLFGALRAFMVALLAALAASSAPASAAPCASNCLQPGDHRIAIWSGGLLRSFLVHVPESYSGRDDVPLLLDLHGFSSNAADERQWSGQLRESDRRGFIAVWPDGVALSWNAYGCCFLGNALLVDDVAFLRSVVGEMKRRANIDDSRVYVTGISNGGGMAQRMACEAADVVTAVVSISFPLNTDQCRPARPISVTAIAATDDGTINYFGNPPPWPLPANLLGVPLGIQGARESLAAWKRLDGCSDELTRIQLKADVRVEEYRDCRAGTRAGLVTIVGGTHVLYSGYVGLGYSGDYVAPIDVAEYMWTNVFDR</sequence>
<keyword evidence="4 8" id="KW-0732">Signal</keyword>
<evidence type="ECO:0000256" key="5">
    <source>
        <dbReference type="ARBA" id="ARBA00022801"/>
    </source>
</evidence>
<dbReference type="RefSeq" id="WP_054589829.1">
    <property type="nucleotide sequence ID" value="NZ_CP012700.1"/>
</dbReference>
<name>A0A0N9V0Q4_SPHMC</name>
<dbReference type="Gene3D" id="3.40.50.1820">
    <property type="entry name" value="alpha/beta hydrolase"/>
    <property type="match status" value="1"/>
</dbReference>
<dbReference type="PANTHER" id="PTHR38050:SF2">
    <property type="entry name" value="FERULOYL ESTERASE C-RELATED"/>
    <property type="match status" value="1"/>
</dbReference>
<feature type="chain" id="PRO_5006039211" description="Polyhydroxybutyrate depolymerase" evidence="8">
    <location>
        <begin position="30"/>
        <end position="314"/>
    </location>
</feature>
<dbReference type="InterPro" id="IPR029058">
    <property type="entry name" value="AB_hydrolase_fold"/>
</dbReference>
<dbReference type="Proteomes" id="UP000058074">
    <property type="component" value="Chromosome"/>
</dbReference>
<feature type="signal peptide" evidence="8">
    <location>
        <begin position="1"/>
        <end position="29"/>
    </location>
</feature>
<gene>
    <name evidence="9" type="ORF">AN936_21565</name>
</gene>
<evidence type="ECO:0000256" key="7">
    <source>
        <dbReference type="ARBA" id="ARBA00023326"/>
    </source>
</evidence>
<evidence type="ECO:0000256" key="1">
    <source>
        <dbReference type="ARBA" id="ARBA00004613"/>
    </source>
</evidence>